<dbReference type="GO" id="GO:0043161">
    <property type="term" value="P:proteasome-mediated ubiquitin-dependent protein catabolic process"/>
    <property type="evidence" value="ECO:0007669"/>
    <property type="project" value="TreeGrafter"/>
</dbReference>
<dbReference type="AlphaFoldDB" id="A0A3P6NVP1"/>
<dbReference type="GO" id="GO:0061630">
    <property type="term" value="F:ubiquitin protein ligase activity"/>
    <property type="evidence" value="ECO:0007669"/>
    <property type="project" value="TreeGrafter"/>
</dbReference>
<dbReference type="InterPro" id="IPR008974">
    <property type="entry name" value="TRAF-like"/>
</dbReference>
<dbReference type="Proteomes" id="UP000282613">
    <property type="component" value="Unassembled WGS sequence"/>
</dbReference>
<dbReference type="GO" id="GO:0031624">
    <property type="term" value="F:ubiquitin conjugating enzyme binding"/>
    <property type="evidence" value="ECO:0007669"/>
    <property type="project" value="TreeGrafter"/>
</dbReference>
<proteinExistence type="predicted"/>
<gene>
    <name evidence="1" type="ORF">TASK_LOCUS2549</name>
</gene>
<dbReference type="PANTHER" id="PTHR45877:SF5">
    <property type="entry name" value="SEVEN IN ABSENTIA HOMOLOG 3"/>
    <property type="match status" value="1"/>
</dbReference>
<evidence type="ECO:0000313" key="1">
    <source>
        <dbReference type="EMBL" id="VDK25507.1"/>
    </source>
</evidence>
<dbReference type="EMBL" id="UYRS01002013">
    <property type="protein sequence ID" value="VDK25507.1"/>
    <property type="molecule type" value="Genomic_DNA"/>
</dbReference>
<protein>
    <submittedName>
        <fullName evidence="1">Uncharacterized protein</fullName>
    </submittedName>
</protein>
<organism evidence="1 2">
    <name type="scientific">Taenia asiatica</name>
    <name type="common">Asian tapeworm</name>
    <dbReference type="NCBI Taxonomy" id="60517"/>
    <lineage>
        <taxon>Eukaryota</taxon>
        <taxon>Metazoa</taxon>
        <taxon>Spiralia</taxon>
        <taxon>Lophotrochozoa</taxon>
        <taxon>Platyhelminthes</taxon>
        <taxon>Cestoda</taxon>
        <taxon>Eucestoda</taxon>
        <taxon>Cyclophyllidea</taxon>
        <taxon>Taeniidae</taxon>
        <taxon>Taenia</taxon>
    </lineage>
</organism>
<dbReference type="PANTHER" id="PTHR45877">
    <property type="entry name" value="E3 UBIQUITIN-PROTEIN LIGASE SIAH2"/>
    <property type="match status" value="1"/>
</dbReference>
<sequence length="215" mass="24622">MPSFLAHIRSLAMEKLAISILSPCRYALAGCTETVHHTAKVKHDSAYENWTYQLSPSFHMLIQVTMLRRLMQMAWSTRSNYVSLLQCYKTLLHCKLMPLLLILQGPMNSYKSNILLLTLPCSIEEEVIFMATVIALPGAVDWVMMQLYFGHCAMLVLQKQERVSFDQLFFALVLLVEINEQADSSCTGTLSPPFYIFSLRLTTCIQHLMRKQIHT</sequence>
<keyword evidence="2" id="KW-1185">Reference proteome</keyword>
<evidence type="ECO:0000313" key="2">
    <source>
        <dbReference type="Proteomes" id="UP000282613"/>
    </source>
</evidence>
<dbReference type="OrthoDB" id="941555at2759"/>
<reference evidence="1 2" key="1">
    <citation type="submission" date="2018-11" db="EMBL/GenBank/DDBJ databases">
        <authorList>
            <consortium name="Pathogen Informatics"/>
        </authorList>
    </citation>
    <scope>NUCLEOTIDE SEQUENCE [LARGE SCALE GENOMIC DNA]</scope>
</reference>
<name>A0A3P6NVP1_TAEAS</name>
<dbReference type="GO" id="GO:0005737">
    <property type="term" value="C:cytoplasm"/>
    <property type="evidence" value="ECO:0007669"/>
    <property type="project" value="TreeGrafter"/>
</dbReference>
<accession>A0A3P6NVP1</accession>
<dbReference type="Gene3D" id="2.60.210.10">
    <property type="entry name" value="Apoptosis, Tumor Necrosis Factor Receptor Associated Protein 2, Chain A"/>
    <property type="match status" value="1"/>
</dbReference>
<dbReference type="InterPro" id="IPR004162">
    <property type="entry name" value="SINA-like_animal"/>
</dbReference>